<dbReference type="InterPro" id="IPR001279">
    <property type="entry name" value="Metallo-B-lactamas"/>
</dbReference>
<accession>A0A9P6EDP3</accession>
<dbReference type="PANTHER" id="PTHR42978:SF2">
    <property type="entry name" value="102 KBASES UNSTABLE REGION: FROM 1 TO 119443"/>
    <property type="match status" value="1"/>
</dbReference>
<comment type="caution">
    <text evidence="7">The sequence shown here is derived from an EMBL/GenBank/DDBJ whole genome shotgun (WGS) entry which is preliminary data.</text>
</comment>
<dbReference type="SUPFAM" id="SSF56281">
    <property type="entry name" value="Metallo-hydrolase/oxidoreductase"/>
    <property type="match status" value="1"/>
</dbReference>
<name>A0A9P6EDP3_9AGAR</name>
<evidence type="ECO:0000256" key="3">
    <source>
        <dbReference type="ARBA" id="ARBA00022723"/>
    </source>
</evidence>
<dbReference type="InterPro" id="IPR036866">
    <property type="entry name" value="RibonucZ/Hydroxyglut_hydro"/>
</dbReference>
<dbReference type="Gene3D" id="3.60.15.10">
    <property type="entry name" value="Ribonuclease Z/Hydroxyacylglutathione hydrolase-like"/>
    <property type="match status" value="1"/>
</dbReference>
<keyword evidence="3" id="KW-0479">Metal-binding</keyword>
<keyword evidence="4" id="KW-0378">Hydrolase</keyword>
<evidence type="ECO:0000313" key="7">
    <source>
        <dbReference type="EMBL" id="KAF9527531.1"/>
    </source>
</evidence>
<organism evidence="7 8">
    <name type="scientific">Crepidotus variabilis</name>
    <dbReference type="NCBI Taxonomy" id="179855"/>
    <lineage>
        <taxon>Eukaryota</taxon>
        <taxon>Fungi</taxon>
        <taxon>Dikarya</taxon>
        <taxon>Basidiomycota</taxon>
        <taxon>Agaricomycotina</taxon>
        <taxon>Agaricomycetes</taxon>
        <taxon>Agaricomycetidae</taxon>
        <taxon>Agaricales</taxon>
        <taxon>Agaricineae</taxon>
        <taxon>Crepidotaceae</taxon>
        <taxon>Crepidotus</taxon>
    </lineage>
</organism>
<sequence>MSLPAATSDQAFWNVSALEAGFLEVPDAMFVAGAPPSKKTLAPTLSFLFPTFPHNAKILSGDVVDSLRKGGIKAEEIDFVCLSHIHLDHIGDTTPFNRCQFVVSSDCRLHLEQGCPNNPSALVPSDLLPFNRTIFLDPAEWKPVGPFTRGLDFFEDGDGSWDYLAADSAHYRVLLSMEPKIATWHQQLDGKQSARQ</sequence>
<gene>
    <name evidence="7" type="ORF">CPB83DRAFT_876358</name>
</gene>
<comment type="similarity">
    <text evidence="2">Belongs to the metallo-beta-lactamase superfamily.</text>
</comment>
<protein>
    <recommendedName>
        <fullName evidence="6">Metallo-beta-lactamase domain-containing protein</fullName>
    </recommendedName>
</protein>
<evidence type="ECO:0000256" key="1">
    <source>
        <dbReference type="ARBA" id="ARBA00001947"/>
    </source>
</evidence>
<keyword evidence="8" id="KW-1185">Reference proteome</keyword>
<dbReference type="AlphaFoldDB" id="A0A9P6EDP3"/>
<dbReference type="GO" id="GO:0046872">
    <property type="term" value="F:metal ion binding"/>
    <property type="evidence" value="ECO:0007669"/>
    <property type="project" value="UniProtKB-KW"/>
</dbReference>
<proteinExistence type="inferred from homology"/>
<evidence type="ECO:0000256" key="4">
    <source>
        <dbReference type="ARBA" id="ARBA00022801"/>
    </source>
</evidence>
<dbReference type="InterPro" id="IPR051013">
    <property type="entry name" value="MBL_superfamily_lactonases"/>
</dbReference>
<reference evidence="7" key="1">
    <citation type="submission" date="2020-11" db="EMBL/GenBank/DDBJ databases">
        <authorList>
            <consortium name="DOE Joint Genome Institute"/>
            <person name="Ahrendt S."/>
            <person name="Riley R."/>
            <person name="Andreopoulos W."/>
            <person name="Labutti K."/>
            <person name="Pangilinan J."/>
            <person name="Ruiz-Duenas F.J."/>
            <person name="Barrasa J.M."/>
            <person name="Sanchez-Garcia M."/>
            <person name="Camarero S."/>
            <person name="Miyauchi S."/>
            <person name="Serrano A."/>
            <person name="Linde D."/>
            <person name="Babiker R."/>
            <person name="Drula E."/>
            <person name="Ayuso-Fernandez I."/>
            <person name="Pacheco R."/>
            <person name="Padilla G."/>
            <person name="Ferreira P."/>
            <person name="Barriuso J."/>
            <person name="Kellner H."/>
            <person name="Castanera R."/>
            <person name="Alfaro M."/>
            <person name="Ramirez L."/>
            <person name="Pisabarro A.G."/>
            <person name="Kuo A."/>
            <person name="Tritt A."/>
            <person name="Lipzen A."/>
            <person name="He G."/>
            <person name="Yan M."/>
            <person name="Ng V."/>
            <person name="Cullen D."/>
            <person name="Martin F."/>
            <person name="Rosso M.-N."/>
            <person name="Henrissat B."/>
            <person name="Hibbett D."/>
            <person name="Martinez A.T."/>
            <person name="Grigoriev I.V."/>
        </authorList>
    </citation>
    <scope>NUCLEOTIDE SEQUENCE</scope>
    <source>
        <strain evidence="7">CBS 506.95</strain>
    </source>
</reference>
<comment type="cofactor">
    <cofactor evidence="1">
        <name>Zn(2+)</name>
        <dbReference type="ChEBI" id="CHEBI:29105"/>
    </cofactor>
</comment>
<feature type="domain" description="Metallo-beta-lactamase" evidence="6">
    <location>
        <begin position="60"/>
        <end position="95"/>
    </location>
</feature>
<dbReference type="Pfam" id="PF00753">
    <property type="entry name" value="Lactamase_B"/>
    <property type="match status" value="1"/>
</dbReference>
<keyword evidence="5" id="KW-0862">Zinc</keyword>
<dbReference type="EMBL" id="MU157860">
    <property type="protein sequence ID" value="KAF9527531.1"/>
    <property type="molecule type" value="Genomic_DNA"/>
</dbReference>
<dbReference type="Proteomes" id="UP000807306">
    <property type="component" value="Unassembled WGS sequence"/>
</dbReference>
<evidence type="ECO:0000259" key="6">
    <source>
        <dbReference type="Pfam" id="PF00753"/>
    </source>
</evidence>
<evidence type="ECO:0000313" key="8">
    <source>
        <dbReference type="Proteomes" id="UP000807306"/>
    </source>
</evidence>
<dbReference type="GO" id="GO:0016787">
    <property type="term" value="F:hydrolase activity"/>
    <property type="evidence" value="ECO:0007669"/>
    <property type="project" value="UniProtKB-KW"/>
</dbReference>
<dbReference type="PANTHER" id="PTHR42978">
    <property type="entry name" value="QUORUM-QUENCHING LACTONASE YTNP-RELATED-RELATED"/>
    <property type="match status" value="1"/>
</dbReference>
<evidence type="ECO:0000256" key="2">
    <source>
        <dbReference type="ARBA" id="ARBA00007749"/>
    </source>
</evidence>
<dbReference type="OrthoDB" id="10250730at2759"/>
<evidence type="ECO:0000256" key="5">
    <source>
        <dbReference type="ARBA" id="ARBA00022833"/>
    </source>
</evidence>